<protein>
    <submittedName>
        <fullName evidence="4">Protein argonaute 1D</fullName>
    </submittedName>
</protein>
<dbReference type="InterPro" id="IPR003100">
    <property type="entry name" value="PAZ_dom"/>
</dbReference>
<dbReference type="STRING" id="100816.A0A175WCS5"/>
<feature type="compositionally biased region" description="Polar residues" evidence="1">
    <location>
        <begin position="1"/>
        <end position="11"/>
    </location>
</feature>
<comment type="caution">
    <text evidence="4">The sequence shown here is derived from an EMBL/GenBank/DDBJ whole genome shotgun (WGS) entry which is preliminary data.</text>
</comment>
<proteinExistence type="predicted"/>
<dbReference type="InterPro" id="IPR032472">
    <property type="entry name" value="ArgoL2"/>
</dbReference>
<dbReference type="EMBL" id="LCTW02000038">
    <property type="protein sequence ID" value="KXX81299.1"/>
    <property type="molecule type" value="Genomic_DNA"/>
</dbReference>
<feature type="domain" description="Piwi" evidence="3">
    <location>
        <begin position="640"/>
        <end position="963"/>
    </location>
</feature>
<dbReference type="SMART" id="SM00950">
    <property type="entry name" value="Piwi"/>
    <property type="match status" value="1"/>
</dbReference>
<dbReference type="SUPFAM" id="SSF53098">
    <property type="entry name" value="Ribonuclease H-like"/>
    <property type="match status" value="1"/>
</dbReference>
<reference evidence="4 5" key="1">
    <citation type="journal article" date="2016" name="Genome Announc.">
        <title>Genome Sequence of Madurella mycetomatis mm55, Isolated from a Human Mycetoma Case in Sudan.</title>
        <authorList>
            <person name="Smit S."/>
            <person name="Derks M.F."/>
            <person name="Bervoets S."/>
            <person name="Fahal A."/>
            <person name="van Leeuwen W."/>
            <person name="van Belkum A."/>
            <person name="van de Sande W.W."/>
        </authorList>
    </citation>
    <scope>NUCLEOTIDE SEQUENCE [LARGE SCALE GENOMIC DNA]</scope>
    <source>
        <strain evidence="5">mm55</strain>
    </source>
</reference>
<dbReference type="Gene3D" id="3.30.420.10">
    <property type="entry name" value="Ribonuclease H-like superfamily/Ribonuclease H"/>
    <property type="match status" value="1"/>
</dbReference>
<evidence type="ECO:0000259" key="2">
    <source>
        <dbReference type="PROSITE" id="PS50821"/>
    </source>
</evidence>
<dbReference type="PROSITE" id="PS50822">
    <property type="entry name" value="PIWI"/>
    <property type="match status" value="1"/>
</dbReference>
<keyword evidence="5" id="KW-1185">Reference proteome</keyword>
<gene>
    <name evidence="4" type="ORF">MMYC01_201910</name>
</gene>
<feature type="domain" description="PAZ" evidence="2">
    <location>
        <begin position="351"/>
        <end position="467"/>
    </location>
</feature>
<dbReference type="CDD" id="cd04657">
    <property type="entry name" value="Piwi_ago-like"/>
    <property type="match status" value="1"/>
</dbReference>
<dbReference type="OrthoDB" id="10252740at2759"/>
<sequence length="1004" mass="112777">MSGNRASPDQGQQGGCVKARGPRPKSIRYGPGIFVSSLPLDMILCIDIRDSQQDGRIPPPDEAVARAENAFQAGNDTPRTRGRILEHIFPHRPGYGTRGTPITLWANYVEMTASPDLKLYRYSISVSPYVVGKKLVRVIRLLLQVPEFEEYRHDIASDFKATLLSRRRFVEDDFSIMLRYREEGQDEAKDSAREYNVRLQYTAVLSVAELIDYLTSTDLRAHYDKAPMIQAFNIFLNHYSKSTGHLATISSSKTFSMSQRSATWDLGAGLIAIRGFFASVRAASCRILVNVNVSYGAFYQEGPLDRLMLHFDAQLRNKARLEAFLKKLRIRTIHLPEKRNKQGDVIHRTKTILGLATTNDGQGLDHPPRVREFGAGPMHVEFWLESPAQSGSPTTEKVGRGKMKKAAKTTGLSDDSAPSANGRYISVYDFFWDKYGWAVANTDIPVINVGTRERPTYLPPEVCIVFAGQKATSRLDRAQEQEMLRFASRKPWENATSIIRDGLETVGLSPQTNVLLDQFNVSVSPRLITVPGRVIPAPKVIYNENKPAKVRFGGWNMVDVKFYTAVRLKRWSYLLISLPDHRDAFDRAGLAAVIRRFGDTLSATGITVEPPSPGYRLVMNAPDDMQLDQYLKNAAKALDLLLIVLPESNTPIYNRIKRCCDKDYGIHTVCVVGRKLAKERCQDQFLANVALKLNLKLGGNNQLVDSARLGIVNEDKTMIVGIDVTHPSPSSRLHAPSIAGMVASIDKWLGQWPAVLRVQQARQEMVSDLADMLKSRLRLWKDLGKHQALPENILVYRDGVSEGQYQKVIDEELPLLRKACEEMYPVVDQERRVPRFTIIIVGKRHHTRFYPTREADADRSSNPKPGTIVDRGVTDPRSWDFFLQSHAAIQGTARPAHYVVVLDEIFRAHHKSAGPPFQNAADRLEDLTQSMCYIYGRATKAVSICTPAYYASVLCERARRYLSGIFDPSLISTTPSIASSMEEAAVGNEELKVHPRLRNSMFYI</sequence>
<dbReference type="InterPro" id="IPR012337">
    <property type="entry name" value="RNaseH-like_sf"/>
</dbReference>
<dbReference type="InterPro" id="IPR036397">
    <property type="entry name" value="RNaseH_sf"/>
</dbReference>
<evidence type="ECO:0000313" key="5">
    <source>
        <dbReference type="Proteomes" id="UP000078237"/>
    </source>
</evidence>
<dbReference type="GO" id="GO:0003723">
    <property type="term" value="F:RNA binding"/>
    <property type="evidence" value="ECO:0007669"/>
    <property type="project" value="InterPro"/>
</dbReference>
<dbReference type="PROSITE" id="PS50821">
    <property type="entry name" value="PAZ"/>
    <property type="match status" value="1"/>
</dbReference>
<dbReference type="SUPFAM" id="SSF101690">
    <property type="entry name" value="PAZ domain"/>
    <property type="match status" value="1"/>
</dbReference>
<dbReference type="InterPro" id="IPR003165">
    <property type="entry name" value="Piwi"/>
</dbReference>
<dbReference type="AlphaFoldDB" id="A0A175WCS5"/>
<dbReference type="CDD" id="cd02846">
    <property type="entry name" value="PAZ_argonaute_like"/>
    <property type="match status" value="1"/>
</dbReference>
<evidence type="ECO:0000259" key="3">
    <source>
        <dbReference type="PROSITE" id="PS50822"/>
    </source>
</evidence>
<dbReference type="Pfam" id="PF16488">
    <property type="entry name" value="ArgoL2"/>
    <property type="match status" value="1"/>
</dbReference>
<dbReference type="Gene3D" id="3.40.50.2300">
    <property type="match status" value="1"/>
</dbReference>
<evidence type="ECO:0000313" key="4">
    <source>
        <dbReference type="EMBL" id="KXX81299.1"/>
    </source>
</evidence>
<dbReference type="Pfam" id="PF16486">
    <property type="entry name" value="ArgoN"/>
    <property type="match status" value="1"/>
</dbReference>
<dbReference type="VEuPathDB" id="FungiDB:MMYC01_201910"/>
<feature type="region of interest" description="Disordered" evidence="1">
    <location>
        <begin position="1"/>
        <end position="24"/>
    </location>
</feature>
<dbReference type="Gene3D" id="2.170.260.10">
    <property type="entry name" value="paz domain"/>
    <property type="match status" value="1"/>
</dbReference>
<dbReference type="InterPro" id="IPR045246">
    <property type="entry name" value="Piwi_ago-like"/>
</dbReference>
<dbReference type="Proteomes" id="UP000078237">
    <property type="component" value="Unassembled WGS sequence"/>
</dbReference>
<name>A0A175WCS5_9PEZI</name>
<dbReference type="InterPro" id="IPR014811">
    <property type="entry name" value="ArgoL1"/>
</dbReference>
<dbReference type="PANTHER" id="PTHR22891">
    <property type="entry name" value="EUKARYOTIC TRANSLATION INITIATION FACTOR 2C"/>
    <property type="match status" value="1"/>
</dbReference>
<dbReference type="Pfam" id="PF02171">
    <property type="entry name" value="Piwi"/>
    <property type="match status" value="1"/>
</dbReference>
<dbReference type="InterPro" id="IPR036085">
    <property type="entry name" value="PAZ_dom_sf"/>
</dbReference>
<evidence type="ECO:0000256" key="1">
    <source>
        <dbReference type="SAM" id="MobiDB-lite"/>
    </source>
</evidence>
<dbReference type="SMART" id="SM01163">
    <property type="entry name" value="DUF1785"/>
    <property type="match status" value="1"/>
</dbReference>
<dbReference type="Pfam" id="PF08699">
    <property type="entry name" value="ArgoL1"/>
    <property type="match status" value="1"/>
</dbReference>
<dbReference type="InterPro" id="IPR032474">
    <property type="entry name" value="Argonaute_N"/>
</dbReference>
<dbReference type="Pfam" id="PF02170">
    <property type="entry name" value="PAZ"/>
    <property type="match status" value="1"/>
</dbReference>
<organism evidence="4 5">
    <name type="scientific">Madurella mycetomatis</name>
    <dbReference type="NCBI Taxonomy" id="100816"/>
    <lineage>
        <taxon>Eukaryota</taxon>
        <taxon>Fungi</taxon>
        <taxon>Dikarya</taxon>
        <taxon>Ascomycota</taxon>
        <taxon>Pezizomycotina</taxon>
        <taxon>Sordariomycetes</taxon>
        <taxon>Sordariomycetidae</taxon>
        <taxon>Sordariales</taxon>
        <taxon>Sordariales incertae sedis</taxon>
        <taxon>Madurella</taxon>
    </lineage>
</organism>
<accession>A0A175WCS5</accession>
<feature type="region of interest" description="Disordered" evidence="1">
    <location>
        <begin position="388"/>
        <end position="415"/>
    </location>
</feature>